<proteinExistence type="predicted"/>
<sequence>MMGHYSCHWILMMGCYFLPLTPMMGHYSSHLDTQNGARLIPLTPKWDTIPPTDTNDGT</sequence>
<reference evidence="1" key="1">
    <citation type="submission" date="2023-05" db="EMBL/GenBank/DDBJ databases">
        <authorList>
            <person name="Stuckert A."/>
        </authorList>
    </citation>
    <scope>NUCLEOTIDE SEQUENCE</scope>
</reference>
<comment type="caution">
    <text evidence="1">The sequence shown here is derived from an EMBL/GenBank/DDBJ whole genome shotgun (WGS) entry which is preliminary data.</text>
</comment>
<evidence type="ECO:0000313" key="2">
    <source>
        <dbReference type="Proteomes" id="UP001162483"/>
    </source>
</evidence>
<keyword evidence="2" id="KW-1185">Reference proteome</keyword>
<organism evidence="1 2">
    <name type="scientific">Staurois parvus</name>
    <dbReference type="NCBI Taxonomy" id="386267"/>
    <lineage>
        <taxon>Eukaryota</taxon>
        <taxon>Metazoa</taxon>
        <taxon>Chordata</taxon>
        <taxon>Craniata</taxon>
        <taxon>Vertebrata</taxon>
        <taxon>Euteleostomi</taxon>
        <taxon>Amphibia</taxon>
        <taxon>Batrachia</taxon>
        <taxon>Anura</taxon>
        <taxon>Neobatrachia</taxon>
        <taxon>Ranoidea</taxon>
        <taxon>Ranidae</taxon>
        <taxon>Staurois</taxon>
    </lineage>
</organism>
<gene>
    <name evidence="1" type="ORF">SPARVUS_LOCUS1969822</name>
</gene>
<evidence type="ECO:0008006" key="3">
    <source>
        <dbReference type="Google" id="ProtNLM"/>
    </source>
</evidence>
<accession>A0ABN9B4Q0</accession>
<evidence type="ECO:0000313" key="1">
    <source>
        <dbReference type="EMBL" id="CAI9541660.1"/>
    </source>
</evidence>
<name>A0ABN9B4Q0_9NEOB</name>
<protein>
    <recommendedName>
        <fullName evidence="3">NADH dehydrogenase subunit 4</fullName>
    </recommendedName>
</protein>
<dbReference type="EMBL" id="CATNWA010001983">
    <property type="protein sequence ID" value="CAI9541660.1"/>
    <property type="molecule type" value="Genomic_DNA"/>
</dbReference>
<dbReference type="Proteomes" id="UP001162483">
    <property type="component" value="Unassembled WGS sequence"/>
</dbReference>
<feature type="non-terminal residue" evidence="1">
    <location>
        <position position="58"/>
    </location>
</feature>